<feature type="chain" id="PRO_5036904542" evidence="1">
    <location>
        <begin position="20"/>
        <end position="404"/>
    </location>
</feature>
<dbReference type="Gene3D" id="3.40.1660.10">
    <property type="entry name" value="EreA-like (biosynthetic domain)"/>
    <property type="match status" value="1"/>
</dbReference>
<keyword evidence="3" id="KW-1185">Reference proteome</keyword>
<name>A0A928USZ5_9SPHI</name>
<reference evidence="2" key="1">
    <citation type="submission" date="2018-02" db="EMBL/GenBank/DDBJ databases">
        <authorList>
            <person name="Vasarhelyi B.M."/>
            <person name="Deshmukh S."/>
            <person name="Balint B."/>
            <person name="Kukolya J."/>
        </authorList>
    </citation>
    <scope>NUCLEOTIDE SEQUENCE</scope>
    <source>
        <strain evidence="2">KB22</strain>
    </source>
</reference>
<feature type="signal peptide" evidence="1">
    <location>
        <begin position="1"/>
        <end position="19"/>
    </location>
</feature>
<dbReference type="AlphaFoldDB" id="A0A928USZ5"/>
<dbReference type="EMBL" id="PRDK01000002">
    <property type="protein sequence ID" value="MBE8712645.1"/>
    <property type="molecule type" value="Genomic_DNA"/>
</dbReference>
<dbReference type="Gene3D" id="3.30.1870.10">
    <property type="entry name" value="EreA-like, domain 2"/>
    <property type="match status" value="1"/>
</dbReference>
<organism evidence="2 3">
    <name type="scientific">Sphingobacterium hungaricum</name>
    <dbReference type="NCBI Taxonomy" id="2082723"/>
    <lineage>
        <taxon>Bacteria</taxon>
        <taxon>Pseudomonadati</taxon>
        <taxon>Bacteroidota</taxon>
        <taxon>Sphingobacteriia</taxon>
        <taxon>Sphingobacteriales</taxon>
        <taxon>Sphingobacteriaceae</taxon>
        <taxon>Sphingobacterium</taxon>
    </lineage>
</organism>
<dbReference type="Proteomes" id="UP000616201">
    <property type="component" value="Unassembled WGS sequence"/>
</dbReference>
<accession>A0A928USZ5</accession>
<dbReference type="InterPro" id="IPR007815">
    <property type="entry name" value="Emycin_Estase"/>
</dbReference>
<gene>
    <name evidence="2" type="ORF">C4F49_02975</name>
</gene>
<evidence type="ECO:0000313" key="3">
    <source>
        <dbReference type="Proteomes" id="UP000616201"/>
    </source>
</evidence>
<dbReference type="Gene3D" id="1.20.1440.30">
    <property type="entry name" value="Biosynthetic Protein domain"/>
    <property type="match status" value="1"/>
</dbReference>
<dbReference type="Pfam" id="PF05139">
    <property type="entry name" value="Erythro_esteras"/>
    <property type="match status" value="1"/>
</dbReference>
<sequence>MIKVCIAIFLTNLTLFLQAQDVQSISEKPIDEALLDIERLVGKQIKDGTKVFGIGEVATFARETQRFNTALAAYLIGKQGFSAVLLEEDDWKVRELNGYLASKDILDTLVIDSLVRFGLSVPNLRTGEFKEFIIWIKKYNLSNPDAIVGVYGVSANSSIPVDYLVNNYVTTIDYEATPKLAERWFKNHYSESEAYQHVEDWINSIDASTMTSEVAQLIGKYRKDINHNKMVLKPNSQDLKFSVSDFDRFETYVVDQVLEKSKDKAILYSSNSRIMKGNFQSKSVIDNPVLPTLGKNLHIKLKGNYSAFLTDFSGSAQLPIADIEAQKISVEDISGSERARNLALKGDRFFLPKDIKDIKEFIPASISFFKGRDVTLVLDEQLNPVDAIFLFSNLTDAEVLSNLD</sequence>
<dbReference type="GO" id="GO:0046677">
    <property type="term" value="P:response to antibiotic"/>
    <property type="evidence" value="ECO:0007669"/>
    <property type="project" value="InterPro"/>
</dbReference>
<evidence type="ECO:0000313" key="2">
    <source>
        <dbReference type="EMBL" id="MBE8712645.1"/>
    </source>
</evidence>
<dbReference type="SUPFAM" id="SSF159501">
    <property type="entry name" value="EreA/ChaN-like"/>
    <property type="match status" value="1"/>
</dbReference>
<evidence type="ECO:0000256" key="1">
    <source>
        <dbReference type="SAM" id="SignalP"/>
    </source>
</evidence>
<dbReference type="RefSeq" id="WP_196936555.1">
    <property type="nucleotide sequence ID" value="NZ_MU158698.1"/>
</dbReference>
<keyword evidence="1" id="KW-0732">Signal</keyword>
<proteinExistence type="predicted"/>
<protein>
    <submittedName>
        <fullName evidence="2">Uncharacterized protein</fullName>
    </submittedName>
</protein>
<comment type="caution">
    <text evidence="2">The sequence shown here is derived from an EMBL/GenBank/DDBJ whole genome shotgun (WGS) entry which is preliminary data.</text>
</comment>